<feature type="signal peptide" evidence="1">
    <location>
        <begin position="1"/>
        <end position="19"/>
    </location>
</feature>
<dbReference type="OrthoDB" id="6364333at2759"/>
<name>A0A0K2UTH6_LEPSM</name>
<keyword evidence="1" id="KW-0732">Signal</keyword>
<organism evidence="2">
    <name type="scientific">Lepeophtheirus salmonis</name>
    <name type="common">Salmon louse</name>
    <name type="synonym">Caligus salmonis</name>
    <dbReference type="NCBI Taxonomy" id="72036"/>
    <lineage>
        <taxon>Eukaryota</taxon>
        <taxon>Metazoa</taxon>
        <taxon>Ecdysozoa</taxon>
        <taxon>Arthropoda</taxon>
        <taxon>Crustacea</taxon>
        <taxon>Multicrustacea</taxon>
        <taxon>Hexanauplia</taxon>
        <taxon>Copepoda</taxon>
        <taxon>Siphonostomatoida</taxon>
        <taxon>Caligidae</taxon>
        <taxon>Lepeophtheirus</taxon>
    </lineage>
</organism>
<accession>A0A0K2UTH6</accession>
<reference evidence="2" key="1">
    <citation type="submission" date="2014-05" db="EMBL/GenBank/DDBJ databases">
        <authorList>
            <person name="Chronopoulou M."/>
        </authorList>
    </citation>
    <scope>NUCLEOTIDE SEQUENCE</scope>
    <source>
        <tissue evidence="2">Whole organism</tissue>
    </source>
</reference>
<evidence type="ECO:0000256" key="1">
    <source>
        <dbReference type="SAM" id="SignalP"/>
    </source>
</evidence>
<dbReference type="GeneID" id="121120726"/>
<dbReference type="RefSeq" id="XP_040571516.1">
    <property type="nucleotide sequence ID" value="XM_040715582.2"/>
</dbReference>
<feature type="chain" id="PRO_5005489095" evidence="1">
    <location>
        <begin position="20"/>
        <end position="359"/>
    </location>
</feature>
<dbReference type="EMBL" id="HACA01024207">
    <property type="protein sequence ID" value="CDW41568.1"/>
    <property type="molecule type" value="Transcribed_RNA"/>
</dbReference>
<proteinExistence type="predicted"/>
<dbReference type="AlphaFoldDB" id="A0A0K2UTH6"/>
<sequence length="359" mass="41068">MSLKIFLLSAFLVFGFTNANIIKNVPEEEDIEFLAGDGSKEILRNKRALPEALSDLTRAITIDESQLPGEDNGEGKKCIKKLIEVKEIEYDRGMDCQHTIKDKCHLTYITDYSSASEKKCDTNFKKNCHIIFKPVTHPEKVRICNTPIIQDCEDTEGPEICTTEYEDHCETTYKTYELTQEEPVCETVDEIRCTNEAVQLIHIPGEEPSPGEEPIRGDNFAPPKKPYATKQNCETWPVQKCTLVEKNVQKIHPQSECKKVPRKICRPDNCKTRPGKEICHEETRTIVQNIPEEECDLQPEENCRLESSLIPKLVPTKNCIQVPKEVCVHTKNNPKQVSKFIEKTWCYSPEELAKNVQDL</sequence>
<protein>
    <submittedName>
        <fullName evidence="2">Uncharacterized protein</fullName>
    </submittedName>
</protein>
<dbReference type="KEGG" id="lsm:121120726"/>
<evidence type="ECO:0000313" key="2">
    <source>
        <dbReference type="EMBL" id="CDW41568.1"/>
    </source>
</evidence>